<dbReference type="PANTHER" id="PTHR48081:SF6">
    <property type="entry name" value="PEPTIDASE S9 PROLYL OLIGOPEPTIDASE CATALYTIC DOMAIN-CONTAINING PROTEIN"/>
    <property type="match status" value="1"/>
</dbReference>
<dbReference type="InterPro" id="IPR049492">
    <property type="entry name" value="BD-FAE-like_dom"/>
</dbReference>
<proteinExistence type="predicted"/>
<evidence type="ECO:0000313" key="4">
    <source>
        <dbReference type="EMBL" id="CCH00345.1"/>
    </source>
</evidence>
<gene>
    <name evidence="4" type="ORF">FAES_2336</name>
</gene>
<dbReference type="InterPro" id="IPR029058">
    <property type="entry name" value="AB_hydrolase_fold"/>
</dbReference>
<keyword evidence="1" id="KW-0378">Hydrolase</keyword>
<dbReference type="AlphaFoldDB" id="I0K892"/>
<dbReference type="KEGG" id="fae:FAES_2336"/>
<dbReference type="Proteomes" id="UP000011058">
    <property type="component" value="Chromosome"/>
</dbReference>
<dbReference type="PATRIC" id="fig|1166018.3.peg.4096"/>
<feature type="chain" id="PRO_5003630307" evidence="2">
    <location>
        <begin position="36"/>
        <end position="313"/>
    </location>
</feature>
<reference evidence="4 5" key="1">
    <citation type="journal article" date="2012" name="J. Bacteriol.">
        <title>Genome Sequence of Fibrella aestuarina BUZ 2T, a Filamentous Marine Bacterium.</title>
        <authorList>
            <person name="Filippini M."/>
            <person name="Qi W."/>
            <person name="Blom J."/>
            <person name="Goesmann A."/>
            <person name="Smits T.H."/>
            <person name="Bagheri H.C."/>
        </authorList>
    </citation>
    <scope>NUCLEOTIDE SEQUENCE [LARGE SCALE GENOMIC DNA]</scope>
    <source>
        <strain evidence="5">BUZ 2T</strain>
    </source>
</reference>
<dbReference type="InterPro" id="IPR050300">
    <property type="entry name" value="GDXG_lipolytic_enzyme"/>
</dbReference>
<dbReference type="Pfam" id="PF20434">
    <property type="entry name" value="BD-FAE"/>
    <property type="match status" value="1"/>
</dbReference>
<protein>
    <submittedName>
        <fullName evidence="4">Esterase/lipase</fullName>
    </submittedName>
</protein>
<keyword evidence="5" id="KW-1185">Reference proteome</keyword>
<feature type="signal peptide" evidence="2">
    <location>
        <begin position="1"/>
        <end position="35"/>
    </location>
</feature>
<evidence type="ECO:0000313" key="5">
    <source>
        <dbReference type="Proteomes" id="UP000011058"/>
    </source>
</evidence>
<keyword evidence="2" id="KW-0732">Signal</keyword>
<evidence type="ECO:0000256" key="2">
    <source>
        <dbReference type="SAM" id="SignalP"/>
    </source>
</evidence>
<evidence type="ECO:0000259" key="3">
    <source>
        <dbReference type="Pfam" id="PF20434"/>
    </source>
</evidence>
<dbReference type="HOGENOM" id="CLU_012494_5_1_10"/>
<dbReference type="Gene3D" id="3.40.50.1820">
    <property type="entry name" value="alpha/beta hydrolase"/>
    <property type="match status" value="1"/>
</dbReference>
<name>I0K892_9BACT</name>
<dbReference type="PANTHER" id="PTHR48081">
    <property type="entry name" value="AB HYDROLASE SUPERFAMILY PROTEIN C4A8.06C"/>
    <property type="match status" value="1"/>
</dbReference>
<dbReference type="eggNOG" id="COG0657">
    <property type="taxonomic scope" value="Bacteria"/>
</dbReference>
<evidence type="ECO:0000256" key="1">
    <source>
        <dbReference type="ARBA" id="ARBA00022801"/>
    </source>
</evidence>
<dbReference type="STRING" id="1166018.FAES_2336"/>
<feature type="domain" description="BD-FAE-like" evidence="3">
    <location>
        <begin position="73"/>
        <end position="268"/>
    </location>
</feature>
<organism evidence="4 5">
    <name type="scientific">Fibrella aestuarina BUZ 2</name>
    <dbReference type="NCBI Taxonomy" id="1166018"/>
    <lineage>
        <taxon>Bacteria</taxon>
        <taxon>Pseudomonadati</taxon>
        <taxon>Bacteroidota</taxon>
        <taxon>Cytophagia</taxon>
        <taxon>Cytophagales</taxon>
        <taxon>Spirosomataceae</taxon>
        <taxon>Fibrella</taxon>
    </lineage>
</organism>
<dbReference type="SUPFAM" id="SSF53474">
    <property type="entry name" value="alpha/beta-Hydrolases"/>
    <property type="match status" value="1"/>
</dbReference>
<sequence length="313" mass="34012">MILDLNTMKRFSFKYPYITSALVSGLLLASPVANAQEIIPLYTAAVPNSKASDVQESAERGMFRGVTKPTLEYFKPAADKASGAAVIIIPGGGYSVVVYNGEGVGTAKALAEKGIAAFVLKYRLPSDAIMADKKIGPLQDAQQAIKLVRENAAKWGLDPGKIGIMGFSAGGHLASTAATHFEKAYVDNASNTSLRPDFQILVYPVISMRDSLTHGGSHDALLGKNPSRADIDLFSNELQVRANTPPTYLTHAADDKLVDVDNSIAYFETLRRQKVPVEMHVYPKGDHGFIFRHPGWMEPLFAWMKANNWLTAN</sequence>
<dbReference type="EMBL" id="HE796683">
    <property type="protein sequence ID" value="CCH00345.1"/>
    <property type="molecule type" value="Genomic_DNA"/>
</dbReference>
<accession>I0K892</accession>
<dbReference type="GO" id="GO:0016787">
    <property type="term" value="F:hydrolase activity"/>
    <property type="evidence" value="ECO:0007669"/>
    <property type="project" value="UniProtKB-KW"/>
</dbReference>